<organism evidence="2 3">
    <name type="scientific">Mycena metata</name>
    <dbReference type="NCBI Taxonomy" id="1033252"/>
    <lineage>
        <taxon>Eukaryota</taxon>
        <taxon>Fungi</taxon>
        <taxon>Dikarya</taxon>
        <taxon>Basidiomycota</taxon>
        <taxon>Agaricomycotina</taxon>
        <taxon>Agaricomycetes</taxon>
        <taxon>Agaricomycetidae</taxon>
        <taxon>Agaricales</taxon>
        <taxon>Marasmiineae</taxon>
        <taxon>Mycenaceae</taxon>
        <taxon>Mycena</taxon>
    </lineage>
</organism>
<gene>
    <name evidence="2" type="ORF">B0H16DRAFT_1479698</name>
</gene>
<evidence type="ECO:0000313" key="3">
    <source>
        <dbReference type="Proteomes" id="UP001215598"/>
    </source>
</evidence>
<evidence type="ECO:0000256" key="1">
    <source>
        <dbReference type="SAM" id="MobiDB-lite"/>
    </source>
</evidence>
<name>A0AAD7MDE7_9AGAR</name>
<feature type="region of interest" description="Disordered" evidence="1">
    <location>
        <begin position="108"/>
        <end position="138"/>
    </location>
</feature>
<reference evidence="2" key="1">
    <citation type="submission" date="2023-03" db="EMBL/GenBank/DDBJ databases">
        <title>Massive genome expansion in bonnet fungi (Mycena s.s.) driven by repeated elements and novel gene families across ecological guilds.</title>
        <authorList>
            <consortium name="Lawrence Berkeley National Laboratory"/>
            <person name="Harder C.B."/>
            <person name="Miyauchi S."/>
            <person name="Viragh M."/>
            <person name="Kuo A."/>
            <person name="Thoen E."/>
            <person name="Andreopoulos B."/>
            <person name="Lu D."/>
            <person name="Skrede I."/>
            <person name="Drula E."/>
            <person name="Henrissat B."/>
            <person name="Morin E."/>
            <person name="Kohler A."/>
            <person name="Barry K."/>
            <person name="LaButti K."/>
            <person name="Morin E."/>
            <person name="Salamov A."/>
            <person name="Lipzen A."/>
            <person name="Mereny Z."/>
            <person name="Hegedus B."/>
            <person name="Baldrian P."/>
            <person name="Stursova M."/>
            <person name="Weitz H."/>
            <person name="Taylor A."/>
            <person name="Grigoriev I.V."/>
            <person name="Nagy L.G."/>
            <person name="Martin F."/>
            <person name="Kauserud H."/>
        </authorList>
    </citation>
    <scope>NUCLEOTIDE SEQUENCE</scope>
    <source>
        <strain evidence="2">CBHHK182m</strain>
    </source>
</reference>
<protein>
    <submittedName>
        <fullName evidence="2">Uncharacterized protein</fullName>
    </submittedName>
</protein>
<sequence length="138" mass="15374">MPRVKSTMNAAKQRLLQRHMLNYLDARARGYRSVRAFLEWICGYYFHRFGVTSLRSASVPADTDSTVAFSVEEMEARAALAGSVTQSELELILSALSKSRLGIHSSHSLQAKIESSGGRHGRDGHPERNMEDGCSKIY</sequence>
<proteinExistence type="predicted"/>
<keyword evidence="3" id="KW-1185">Reference proteome</keyword>
<accession>A0AAD7MDE7</accession>
<feature type="compositionally biased region" description="Basic and acidic residues" evidence="1">
    <location>
        <begin position="120"/>
        <end position="138"/>
    </location>
</feature>
<evidence type="ECO:0000313" key="2">
    <source>
        <dbReference type="EMBL" id="KAJ7712127.1"/>
    </source>
</evidence>
<dbReference type="AlphaFoldDB" id="A0AAD7MDE7"/>
<comment type="caution">
    <text evidence="2">The sequence shown here is derived from an EMBL/GenBank/DDBJ whole genome shotgun (WGS) entry which is preliminary data.</text>
</comment>
<dbReference type="Proteomes" id="UP001215598">
    <property type="component" value="Unassembled WGS sequence"/>
</dbReference>
<dbReference type="EMBL" id="JARKIB010000376">
    <property type="protein sequence ID" value="KAJ7712127.1"/>
    <property type="molecule type" value="Genomic_DNA"/>
</dbReference>